<reference evidence="2" key="1">
    <citation type="submission" date="2020-04" db="EMBL/GenBank/DDBJ databases">
        <authorList>
            <person name="Sombolestani A."/>
        </authorList>
    </citation>
    <scope>NUCLEOTIDE SEQUENCE</scope>
    <source>
        <strain evidence="2">R71697</strain>
    </source>
</reference>
<dbReference type="InterPro" id="IPR002545">
    <property type="entry name" value="CheW-lke_dom"/>
</dbReference>
<accession>A0A9Q2FJ82</accession>
<evidence type="ECO:0000313" key="2">
    <source>
        <dbReference type="EMBL" id="MBF0869435.1"/>
    </source>
</evidence>
<dbReference type="AlphaFoldDB" id="A0A9Q2FJ82"/>
<dbReference type="PANTHER" id="PTHR22617:SF23">
    <property type="entry name" value="CHEMOTAXIS PROTEIN CHEW"/>
    <property type="match status" value="1"/>
</dbReference>
<dbReference type="GO" id="GO:0006935">
    <property type="term" value="P:chemotaxis"/>
    <property type="evidence" value="ECO:0007669"/>
    <property type="project" value="InterPro"/>
</dbReference>
<evidence type="ECO:0000259" key="1">
    <source>
        <dbReference type="PROSITE" id="PS50851"/>
    </source>
</evidence>
<name>A0A9Q2FJ82_GLUJA</name>
<dbReference type="InterPro" id="IPR039315">
    <property type="entry name" value="CheW"/>
</dbReference>
<organism evidence="2 3">
    <name type="scientific">Gluconobacter japonicus</name>
    <dbReference type="NCBI Taxonomy" id="376620"/>
    <lineage>
        <taxon>Bacteria</taxon>
        <taxon>Pseudomonadati</taxon>
        <taxon>Pseudomonadota</taxon>
        <taxon>Alphaproteobacteria</taxon>
        <taxon>Acetobacterales</taxon>
        <taxon>Acetobacteraceae</taxon>
        <taxon>Gluconobacter</taxon>
    </lineage>
</organism>
<dbReference type="RefSeq" id="WP_061932770.1">
    <property type="nucleotide sequence ID" value="NZ_JABCQN010000001.1"/>
</dbReference>
<reference evidence="2" key="2">
    <citation type="submission" date="2020-11" db="EMBL/GenBank/DDBJ databases">
        <title>Description of novel Gluconobacter species.</title>
        <authorList>
            <person name="Cleenwerck I."/>
            <person name="Cnockaert M."/>
            <person name="Borremans W."/>
            <person name="Wieme A.D."/>
            <person name="De Vuyst L."/>
            <person name="Vandamme P."/>
        </authorList>
    </citation>
    <scope>NUCLEOTIDE SEQUENCE</scope>
    <source>
        <strain evidence="2">R71697</strain>
    </source>
</reference>
<dbReference type="Gene3D" id="2.30.30.40">
    <property type="entry name" value="SH3 Domains"/>
    <property type="match status" value="1"/>
</dbReference>
<dbReference type="GO" id="GO:0005829">
    <property type="term" value="C:cytosol"/>
    <property type="evidence" value="ECO:0007669"/>
    <property type="project" value="TreeGrafter"/>
</dbReference>
<feature type="domain" description="CheW-like" evidence="1">
    <location>
        <begin position="1"/>
        <end position="140"/>
    </location>
</feature>
<evidence type="ECO:0000313" key="3">
    <source>
        <dbReference type="Proteomes" id="UP000661006"/>
    </source>
</evidence>
<comment type="caution">
    <text evidence="2">The sequence shown here is derived from an EMBL/GenBank/DDBJ whole genome shotgun (WGS) entry which is preliminary data.</text>
</comment>
<gene>
    <name evidence="2" type="ORF">HKD32_01000</name>
</gene>
<dbReference type="GeneID" id="81473253"/>
<proteinExistence type="predicted"/>
<dbReference type="SUPFAM" id="SSF50341">
    <property type="entry name" value="CheW-like"/>
    <property type="match status" value="1"/>
</dbReference>
<protein>
    <submittedName>
        <fullName evidence="2">Purine-binding chemotaxis protein CheW</fullName>
    </submittedName>
</protein>
<dbReference type="EMBL" id="JABCQN010000001">
    <property type="protein sequence ID" value="MBF0869435.1"/>
    <property type="molecule type" value="Genomic_DNA"/>
</dbReference>
<sequence length="140" mass="16283">MEKYLIFTSYDQEYAIDIGVVREIRNWTQSTIIPSSPAYVEGIINIRGTVIPLVDFCKKINLDREEAEKKAMIIVENENKTISFSVKNVLDIIDYNKYDIKSLPEVSQCDIYNFVDGIISFDERVIFRLNISFLIRDCLN</sequence>
<dbReference type="GO" id="GO:0007165">
    <property type="term" value="P:signal transduction"/>
    <property type="evidence" value="ECO:0007669"/>
    <property type="project" value="InterPro"/>
</dbReference>
<dbReference type="Gene3D" id="2.40.50.180">
    <property type="entry name" value="CheA-289, Domain 4"/>
    <property type="match status" value="1"/>
</dbReference>
<dbReference type="Pfam" id="PF01584">
    <property type="entry name" value="CheW"/>
    <property type="match status" value="1"/>
</dbReference>
<dbReference type="SMART" id="SM00260">
    <property type="entry name" value="CheW"/>
    <property type="match status" value="1"/>
</dbReference>
<dbReference type="PANTHER" id="PTHR22617">
    <property type="entry name" value="CHEMOTAXIS SENSOR HISTIDINE KINASE-RELATED"/>
    <property type="match status" value="1"/>
</dbReference>
<dbReference type="InterPro" id="IPR036061">
    <property type="entry name" value="CheW-like_dom_sf"/>
</dbReference>
<dbReference type="PROSITE" id="PS50851">
    <property type="entry name" value="CHEW"/>
    <property type="match status" value="1"/>
</dbReference>
<dbReference type="Proteomes" id="UP000661006">
    <property type="component" value="Unassembled WGS sequence"/>
</dbReference>